<reference evidence="3 4" key="1">
    <citation type="submission" date="2016-08" db="EMBL/GenBank/DDBJ databases">
        <title>The complete genome of Streptomyces subrutilus 10-1-1.</title>
        <authorList>
            <person name="Chen X."/>
        </authorList>
    </citation>
    <scope>NUCLEOTIDE SEQUENCE [LARGE SCALE GENOMIC DNA]</scope>
    <source>
        <strain evidence="3 4">10-1-1</strain>
    </source>
</reference>
<keyword evidence="4" id="KW-1185">Reference proteome</keyword>
<keyword evidence="2" id="KW-1133">Transmembrane helix</keyword>
<accession>A0A1E5PVI6</accession>
<comment type="caution">
    <text evidence="3">The sequence shown here is derived from an EMBL/GenBank/DDBJ whole genome shotgun (WGS) entry which is preliminary data.</text>
</comment>
<dbReference type="EMBL" id="MEHK01000001">
    <property type="protein sequence ID" value="OEJ33382.1"/>
    <property type="molecule type" value="Genomic_DNA"/>
</dbReference>
<dbReference type="STRING" id="36818.BGK67_20445"/>
<proteinExistence type="predicted"/>
<evidence type="ECO:0000313" key="4">
    <source>
        <dbReference type="Proteomes" id="UP000095705"/>
    </source>
</evidence>
<sequence>MAGPPRTGAPQPNPYAGAPGAPIPNPYAYPPGAPAPNPYASPQGTPPRRILVLVGVTLGVAALGAAAVAGWLYLGRQGGPGPSGPAPRAESTQVRDTAAGFSVGIPVGWQVSPGESGYGTVYRPAGGDRSAGLQIIRATQDTLTACEVLGETTVELSKYDGYREISRERVGGDGCEQVYAFDDPASAEPPAHAIVRLVVAADDTRWVILVFGPDTDAPLVRRHLTTAVESFRVD</sequence>
<gene>
    <name evidence="3" type="ORF">BGK67_20445</name>
</gene>
<organism evidence="3 4">
    <name type="scientific">Streptomyces subrutilus</name>
    <dbReference type="NCBI Taxonomy" id="36818"/>
    <lineage>
        <taxon>Bacteria</taxon>
        <taxon>Bacillati</taxon>
        <taxon>Actinomycetota</taxon>
        <taxon>Actinomycetes</taxon>
        <taxon>Kitasatosporales</taxon>
        <taxon>Streptomycetaceae</taxon>
        <taxon>Streptomyces</taxon>
    </lineage>
</organism>
<evidence type="ECO:0000313" key="3">
    <source>
        <dbReference type="EMBL" id="OEJ33382.1"/>
    </source>
</evidence>
<evidence type="ECO:0000256" key="1">
    <source>
        <dbReference type="SAM" id="MobiDB-lite"/>
    </source>
</evidence>
<evidence type="ECO:0008006" key="5">
    <source>
        <dbReference type="Google" id="ProtNLM"/>
    </source>
</evidence>
<evidence type="ECO:0000256" key="2">
    <source>
        <dbReference type="SAM" id="Phobius"/>
    </source>
</evidence>
<feature type="compositionally biased region" description="Low complexity" evidence="1">
    <location>
        <begin position="8"/>
        <end position="20"/>
    </location>
</feature>
<dbReference type="Proteomes" id="UP000095705">
    <property type="component" value="Unassembled WGS sequence"/>
</dbReference>
<keyword evidence="2" id="KW-0472">Membrane</keyword>
<name>A0A1E5PVI6_9ACTN</name>
<dbReference type="AlphaFoldDB" id="A0A1E5PVI6"/>
<keyword evidence="2" id="KW-0812">Transmembrane</keyword>
<protein>
    <recommendedName>
        <fullName evidence="5">Serine/arginine repetitive matrix protein 2</fullName>
    </recommendedName>
</protein>
<feature type="region of interest" description="Disordered" evidence="1">
    <location>
        <begin position="1"/>
        <end position="41"/>
    </location>
</feature>
<feature type="transmembrane region" description="Helical" evidence="2">
    <location>
        <begin position="50"/>
        <end position="74"/>
    </location>
</feature>
<feature type="compositionally biased region" description="Pro residues" evidence="1">
    <location>
        <begin position="21"/>
        <end position="39"/>
    </location>
</feature>